<name>A0ABD3I8Z4_9MARC</name>
<dbReference type="EMBL" id="JBJQOH010000001">
    <property type="protein sequence ID" value="KAL3700168.1"/>
    <property type="molecule type" value="Genomic_DNA"/>
</dbReference>
<sequence>MGSQRTRLRKYDRKRESQPGQHTRELNRLAERRREIARERYAVRRAASHKNPEPQAEGSSRSRSDRTIRRMIKNTVDHWRVVWPEQPGGCSTLHPRNMGTAHLRFGRDEVLDEDGAQIAKWAGAKPGRKQRADTLSDDCVVCRILEEDTESNRSSEHCRAPNHGPNQIRELVSQFLCPSLFIPAEGNETETWYKERLH</sequence>
<evidence type="ECO:0008006" key="4">
    <source>
        <dbReference type="Google" id="ProtNLM"/>
    </source>
</evidence>
<evidence type="ECO:0000256" key="1">
    <source>
        <dbReference type="SAM" id="MobiDB-lite"/>
    </source>
</evidence>
<keyword evidence="3" id="KW-1185">Reference proteome</keyword>
<organism evidence="2 3">
    <name type="scientific">Riccia sorocarpa</name>
    <dbReference type="NCBI Taxonomy" id="122646"/>
    <lineage>
        <taxon>Eukaryota</taxon>
        <taxon>Viridiplantae</taxon>
        <taxon>Streptophyta</taxon>
        <taxon>Embryophyta</taxon>
        <taxon>Marchantiophyta</taxon>
        <taxon>Marchantiopsida</taxon>
        <taxon>Marchantiidae</taxon>
        <taxon>Marchantiales</taxon>
        <taxon>Ricciaceae</taxon>
        <taxon>Riccia</taxon>
    </lineage>
</organism>
<protein>
    <recommendedName>
        <fullName evidence="4">HNH homing endonuclease</fullName>
    </recommendedName>
</protein>
<comment type="caution">
    <text evidence="2">The sequence shown here is derived from an EMBL/GenBank/DDBJ whole genome shotgun (WGS) entry which is preliminary data.</text>
</comment>
<evidence type="ECO:0000313" key="3">
    <source>
        <dbReference type="Proteomes" id="UP001633002"/>
    </source>
</evidence>
<dbReference type="AlphaFoldDB" id="A0ABD3I8Z4"/>
<proteinExistence type="predicted"/>
<reference evidence="2 3" key="1">
    <citation type="submission" date="2024-09" db="EMBL/GenBank/DDBJ databases">
        <title>Chromosome-scale assembly of Riccia sorocarpa.</title>
        <authorList>
            <person name="Paukszto L."/>
        </authorList>
    </citation>
    <scope>NUCLEOTIDE SEQUENCE [LARGE SCALE GENOMIC DNA]</scope>
    <source>
        <strain evidence="2">LP-2024</strain>
        <tissue evidence="2">Aerial parts of the thallus</tissue>
    </source>
</reference>
<gene>
    <name evidence="2" type="ORF">R1sor_018190</name>
</gene>
<feature type="compositionally biased region" description="Basic residues" evidence="1">
    <location>
        <begin position="1"/>
        <end position="12"/>
    </location>
</feature>
<feature type="compositionally biased region" description="Basic and acidic residues" evidence="1">
    <location>
        <begin position="13"/>
        <end position="42"/>
    </location>
</feature>
<accession>A0ABD3I8Z4</accession>
<dbReference type="Proteomes" id="UP001633002">
    <property type="component" value="Unassembled WGS sequence"/>
</dbReference>
<feature type="region of interest" description="Disordered" evidence="1">
    <location>
        <begin position="1"/>
        <end position="67"/>
    </location>
</feature>
<evidence type="ECO:0000313" key="2">
    <source>
        <dbReference type="EMBL" id="KAL3700168.1"/>
    </source>
</evidence>